<dbReference type="PROSITE" id="PS51808">
    <property type="entry name" value="CHCH"/>
    <property type="match status" value="1"/>
</dbReference>
<evidence type="ECO:0000256" key="1">
    <source>
        <dbReference type="ARBA" id="ARBA00004173"/>
    </source>
</evidence>
<evidence type="ECO:0000256" key="2">
    <source>
        <dbReference type="ARBA" id="ARBA00023128"/>
    </source>
</evidence>
<organism evidence="5 6">
    <name type="scientific">Protea cynaroides</name>
    <dbReference type="NCBI Taxonomy" id="273540"/>
    <lineage>
        <taxon>Eukaryota</taxon>
        <taxon>Viridiplantae</taxon>
        <taxon>Streptophyta</taxon>
        <taxon>Embryophyta</taxon>
        <taxon>Tracheophyta</taxon>
        <taxon>Spermatophyta</taxon>
        <taxon>Magnoliopsida</taxon>
        <taxon>Proteales</taxon>
        <taxon>Proteaceae</taxon>
        <taxon>Protea</taxon>
    </lineage>
</organism>
<dbReference type="PANTHER" id="PTHR46281">
    <property type="entry name" value="CYTOCHROME C OXIDASE SUBUNIT 6B"/>
    <property type="match status" value="1"/>
</dbReference>
<dbReference type="InterPro" id="IPR048280">
    <property type="entry name" value="COX6B-like"/>
</dbReference>
<evidence type="ECO:0000313" key="6">
    <source>
        <dbReference type="Proteomes" id="UP001141806"/>
    </source>
</evidence>
<dbReference type="AlphaFoldDB" id="A0A9Q0H2U5"/>
<dbReference type="InterPro" id="IPR036549">
    <property type="entry name" value="CX6/COA6-like_sf"/>
</dbReference>
<dbReference type="GO" id="GO:0045277">
    <property type="term" value="C:respiratory chain complex IV"/>
    <property type="evidence" value="ECO:0007669"/>
    <property type="project" value="InterPro"/>
</dbReference>
<dbReference type="PANTHER" id="PTHR46281:SF8">
    <property type="entry name" value="CYTOCHROME C OXIDASE SUBUNIT 12, MITOCHONDRIAL"/>
    <property type="match status" value="1"/>
</dbReference>
<evidence type="ECO:0000313" key="5">
    <source>
        <dbReference type="EMBL" id="KAJ4958806.1"/>
    </source>
</evidence>
<dbReference type="SUPFAM" id="SSF47694">
    <property type="entry name" value="Cytochrome c oxidase subunit h"/>
    <property type="match status" value="1"/>
</dbReference>
<comment type="subcellular location">
    <subcellularLocation>
        <location evidence="1">Mitochondrion</location>
    </subcellularLocation>
</comment>
<dbReference type="CDD" id="cd00926">
    <property type="entry name" value="Cyt_c_Oxidase_VIb"/>
    <property type="match status" value="1"/>
</dbReference>
<reference evidence="5" key="1">
    <citation type="journal article" date="2023" name="Plant J.">
        <title>The genome of the king protea, Protea cynaroides.</title>
        <authorList>
            <person name="Chang J."/>
            <person name="Duong T.A."/>
            <person name="Schoeman C."/>
            <person name="Ma X."/>
            <person name="Roodt D."/>
            <person name="Barker N."/>
            <person name="Li Z."/>
            <person name="Van de Peer Y."/>
            <person name="Mizrachi E."/>
        </authorList>
    </citation>
    <scope>NUCLEOTIDE SEQUENCE</scope>
    <source>
        <tissue evidence="5">Young leaves</tissue>
    </source>
</reference>
<evidence type="ECO:0000256" key="3">
    <source>
        <dbReference type="ARBA" id="ARBA00023157"/>
    </source>
</evidence>
<name>A0A9Q0H2U5_9MAGN</name>
<dbReference type="EMBL" id="JAMYWD010000010">
    <property type="protein sequence ID" value="KAJ4958806.1"/>
    <property type="molecule type" value="Genomic_DNA"/>
</dbReference>
<evidence type="ECO:0008006" key="7">
    <source>
        <dbReference type="Google" id="ProtNLM"/>
    </source>
</evidence>
<dbReference type="Gene3D" id="1.10.10.140">
    <property type="entry name" value="Cytochrome c oxidase, subunit VIb"/>
    <property type="match status" value="1"/>
</dbReference>
<keyword evidence="6" id="KW-1185">Reference proteome</keyword>
<dbReference type="Proteomes" id="UP001141806">
    <property type="component" value="Unassembled WGS sequence"/>
</dbReference>
<dbReference type="Pfam" id="PF02297">
    <property type="entry name" value="COX6B"/>
    <property type="match status" value="1"/>
</dbReference>
<gene>
    <name evidence="5" type="ORF">NE237_025917</name>
</gene>
<feature type="compositionally biased region" description="Basic and acidic residues" evidence="4">
    <location>
        <begin position="1"/>
        <end position="17"/>
    </location>
</feature>
<proteinExistence type="predicted"/>
<keyword evidence="2" id="KW-0496">Mitochondrion</keyword>
<protein>
    <recommendedName>
        <fullName evidence="7">Cytochrome c oxidase subunit</fullName>
    </recommendedName>
</protein>
<sequence>MDPHDKMRARDVEKVAKGEQAPRPPHEPGSISQAPPPDAVLIKGEELKTAPYDVRFPFTNQTLHCYARFIEYHKCARAKGGNAPECEKFATYYRSLCPSEWYQRWNEQLELGIFPGPL</sequence>
<evidence type="ECO:0000256" key="4">
    <source>
        <dbReference type="SAM" id="MobiDB-lite"/>
    </source>
</evidence>
<dbReference type="OrthoDB" id="1107506at2759"/>
<dbReference type="InterPro" id="IPR003213">
    <property type="entry name" value="Cyt_c_oxidase_su6B"/>
</dbReference>
<keyword evidence="3" id="KW-1015">Disulfide bond</keyword>
<dbReference type="GO" id="GO:0005739">
    <property type="term" value="C:mitochondrion"/>
    <property type="evidence" value="ECO:0007669"/>
    <property type="project" value="UniProtKB-SubCell"/>
</dbReference>
<accession>A0A9Q0H2U5</accession>
<feature type="region of interest" description="Disordered" evidence="4">
    <location>
        <begin position="1"/>
        <end position="37"/>
    </location>
</feature>
<comment type="caution">
    <text evidence="5">The sequence shown here is derived from an EMBL/GenBank/DDBJ whole genome shotgun (WGS) entry which is preliminary data.</text>
</comment>